<sequence>MIYWGIFKCTSGFTAEIEVDDQGFVIDYPEIWERVIQVRHIEE</sequence>
<comment type="caution">
    <text evidence="1">The sequence shown here is derived from an EMBL/GenBank/DDBJ whole genome shotgun (WGS) entry which is preliminary data.</text>
</comment>
<name>A0ABS7GH06_9BACT</name>
<protein>
    <submittedName>
        <fullName evidence="1">Glycolipid-binding domain-containing protein</fullName>
    </submittedName>
</protein>
<keyword evidence="2" id="KW-1185">Reference proteome</keyword>
<evidence type="ECO:0000313" key="1">
    <source>
        <dbReference type="EMBL" id="MBW8686974.1"/>
    </source>
</evidence>
<dbReference type="InterPro" id="IPR009467">
    <property type="entry name" value="Glycolipid-bd_prot_put"/>
</dbReference>
<accession>A0ABS7GH06</accession>
<dbReference type="SUPFAM" id="SSF159275">
    <property type="entry name" value="PA1994-like"/>
    <property type="match status" value="1"/>
</dbReference>
<dbReference type="Pfam" id="PF06475">
    <property type="entry name" value="Glycolipid_bind"/>
    <property type="match status" value="1"/>
</dbReference>
<gene>
    <name evidence="1" type="ORF">K1Y79_21745</name>
</gene>
<organism evidence="1 2">
    <name type="scientific">Chitinophaga rhizophila</name>
    <dbReference type="NCBI Taxonomy" id="2866212"/>
    <lineage>
        <taxon>Bacteria</taxon>
        <taxon>Pseudomonadati</taxon>
        <taxon>Bacteroidota</taxon>
        <taxon>Chitinophagia</taxon>
        <taxon>Chitinophagales</taxon>
        <taxon>Chitinophagaceae</taxon>
        <taxon>Chitinophaga</taxon>
    </lineage>
</organism>
<evidence type="ECO:0000313" key="2">
    <source>
        <dbReference type="Proteomes" id="UP000812961"/>
    </source>
</evidence>
<reference evidence="1 2" key="1">
    <citation type="submission" date="2021-08" db="EMBL/GenBank/DDBJ databases">
        <title>The genome sequence of Chitinophaga sp. B61.</title>
        <authorList>
            <person name="Zhang X."/>
        </authorList>
    </citation>
    <scope>NUCLEOTIDE SEQUENCE [LARGE SCALE GENOMIC DNA]</scope>
    <source>
        <strain evidence="1 2">B61</strain>
    </source>
</reference>
<dbReference type="EMBL" id="JAICCF010000004">
    <property type="protein sequence ID" value="MBW8686974.1"/>
    <property type="molecule type" value="Genomic_DNA"/>
</dbReference>
<dbReference type="Proteomes" id="UP000812961">
    <property type="component" value="Unassembled WGS sequence"/>
</dbReference>
<proteinExistence type="predicted"/>